<comment type="caution">
    <text evidence="1">The sequence shown here is derived from an EMBL/GenBank/DDBJ whole genome shotgun (WGS) entry which is preliminary data.</text>
</comment>
<sequence>MKRILLIGLLPLITIGCLPVPKRIIPNTPKPGLYDSRTDSTAWLDCLSNELGTINFKKEIRLVIAEVRNEFRTDVSEILLPTRLNAFVENALARITNVYTVYEFQNQGTTHITPDYIIAGGLYNGQENKAIVSRAELVNLGIEGRVKAYDLSMYLKAIDAETKRKVVMKSLTVRLYSGEQGGDAMLVIGGDNKFITGGRLTGTRAAGVTTAIQALSDYLVASLIRELSTTALGLSFSACDREIDGLDKSRIPNQSKLSSTQQPIHFRLVKNSAGLVCTEANVFENFNLTQNDRLLFRWRQYSSSISFSVPLGHDLYDSVNASSLKRRRVCLPAEKIFNHTRAIELEIYHEKSKNILGVGAL</sequence>
<dbReference type="Proteomes" id="UP000553343">
    <property type="component" value="Unassembled WGS sequence"/>
</dbReference>
<name>A0A850T7G1_9BACT</name>
<dbReference type="EMBL" id="JACADJ010000022">
    <property type="protein sequence ID" value="NWH04995.1"/>
    <property type="molecule type" value="Genomic_DNA"/>
</dbReference>
<gene>
    <name evidence="1" type="ORF">HXW94_08365</name>
</gene>
<dbReference type="AlphaFoldDB" id="A0A850T7G1"/>
<protein>
    <submittedName>
        <fullName evidence="1">Uncharacterized protein</fullName>
    </submittedName>
</protein>
<proteinExistence type="predicted"/>
<evidence type="ECO:0000313" key="1">
    <source>
        <dbReference type="EMBL" id="NWH04995.1"/>
    </source>
</evidence>
<keyword evidence="2" id="KW-1185">Reference proteome</keyword>
<evidence type="ECO:0000313" key="2">
    <source>
        <dbReference type="Proteomes" id="UP000553343"/>
    </source>
</evidence>
<accession>A0A850T7G1</accession>
<dbReference type="PROSITE" id="PS51257">
    <property type="entry name" value="PROKAR_LIPOPROTEIN"/>
    <property type="match status" value="1"/>
</dbReference>
<organism evidence="1 2">
    <name type="scientific">Desulfobacter latus</name>
    <dbReference type="NCBI Taxonomy" id="2292"/>
    <lineage>
        <taxon>Bacteria</taxon>
        <taxon>Pseudomonadati</taxon>
        <taxon>Thermodesulfobacteriota</taxon>
        <taxon>Desulfobacteria</taxon>
        <taxon>Desulfobacterales</taxon>
        <taxon>Desulfobacteraceae</taxon>
        <taxon>Desulfobacter</taxon>
    </lineage>
</organism>
<reference evidence="1 2" key="1">
    <citation type="submission" date="2020-06" db="EMBL/GenBank/DDBJ databases">
        <title>High-quality draft genome of sulfate reducer Desulfobacter latus type strain AcrS2 isolated from marine sediment.</title>
        <authorList>
            <person name="Hoppe M."/>
            <person name="Larsen C.K."/>
            <person name="Marshall I.P.G."/>
            <person name="Schramm A."/>
            <person name="Marietou A.G."/>
        </authorList>
    </citation>
    <scope>NUCLEOTIDE SEQUENCE [LARGE SCALE GENOMIC DNA]</scope>
    <source>
        <strain evidence="1 2">AcRS2</strain>
    </source>
</reference>
<dbReference type="RefSeq" id="WP_178366453.1">
    <property type="nucleotide sequence ID" value="NZ_JACADJ010000022.1"/>
</dbReference>